<comment type="similarity">
    <text evidence="8">Belongs to the TRAFAC class myosin-kinesin ATPase superfamily. Kinesin family.</text>
</comment>
<dbReference type="PANTHER" id="PTHR47970">
    <property type="entry name" value="KINESIN-LIKE PROTEIN KIF11"/>
    <property type="match status" value="1"/>
</dbReference>
<feature type="compositionally biased region" description="Basic and acidic residues" evidence="9">
    <location>
        <begin position="551"/>
        <end position="561"/>
    </location>
</feature>
<dbReference type="InterPro" id="IPR001849">
    <property type="entry name" value="PH_domain"/>
</dbReference>
<keyword evidence="7" id="KW-0206">Cytoskeleton</keyword>
<evidence type="ECO:0000256" key="2">
    <source>
        <dbReference type="ARBA" id="ARBA00022490"/>
    </source>
</evidence>
<accession>W7TUW7</accession>
<gene>
    <name evidence="12" type="ORF">Naga_100035g4</name>
</gene>
<dbReference type="GO" id="GO:0005876">
    <property type="term" value="C:spindle microtubule"/>
    <property type="evidence" value="ECO:0007669"/>
    <property type="project" value="TreeGrafter"/>
</dbReference>
<keyword evidence="5 8" id="KW-0067">ATP-binding</keyword>
<organism evidence="12 13">
    <name type="scientific">Nannochloropsis gaditana</name>
    <dbReference type="NCBI Taxonomy" id="72520"/>
    <lineage>
        <taxon>Eukaryota</taxon>
        <taxon>Sar</taxon>
        <taxon>Stramenopiles</taxon>
        <taxon>Ochrophyta</taxon>
        <taxon>Eustigmatophyceae</taxon>
        <taxon>Eustigmatales</taxon>
        <taxon>Monodopsidaceae</taxon>
        <taxon>Nannochloropsis</taxon>
    </lineage>
</organism>
<evidence type="ECO:0000259" key="11">
    <source>
        <dbReference type="PROSITE" id="PS50067"/>
    </source>
</evidence>
<evidence type="ECO:0000256" key="4">
    <source>
        <dbReference type="ARBA" id="ARBA00022741"/>
    </source>
</evidence>
<sequence length="2008" mass="218805">MDSPAAKAATNILSGCTESKDLPETAKLTVAVRVRPLTDEEEQDERMMSQGVVVDGTQIQVNGKDGRPQRTFAFDHCFDSTYSGSRTGSQEYMFETVGRKVLKDAWEGYNTCVFAYGQTGSGKTHTMVGGERLEDEGLLPRIGRELLNAIDEARYQNELKMAAAAKVGSRTSYGGYRSADDEDCASTSSNSSGAETGSSASAKEEEKAETEEDLVEFHLKASYVELYNEKFYDLLSQSPTTSESLKLREDPKKGVFLQGATWQPVDSLSALQDVLERGKAARRTAATRMNEMSSRSHAIFMLEFRQATNKRSLLPHTSSTSSTGMAEDAAVARVSQICLVDLAGSERREKSGTMDPVRAREGSQINLSLVHLGKVLNNLANQCANGVNKDINGGTWSPTKSPSKQRGEYINYRDSKLTLLLRESLGENAKTIMLATVAPSHGQMNETVNTLGYANSAKNIFTRPHVNEDPKDRVIRQLLEEMNSLREQLAVKGGDLHSTKLPPFPSNAGVTLEREMEGVEAEHVHGDSPDLENSGRGRDGNPQRSPVMLKMDGKEQDEAGHPKHVHNGKKDDGRVPSPEDCSVVSAKPDEDSAQRMVEDDLAPSTSSSLATGPNGRLRSKSAVSDKQPGGASANGWHGRKPSELNNRLPRLAKAVVAQGGALPTPVSGSVSPALKDPPTTKRYITPDDSVGPMTITSTATHTLKLDLKESGPTPSYYNTAYMSLGDVREMRKRFLSVEGEICAQAIKNLGNEGDVSMFSEQILTVLPLVIEANSLAQSGNKPVAFYVDVIPRHLSKPVVHLEQALSSTGHAALTEAMALKELCEAQKPVLLPALLDTAEMLPTVVVRARGALNDSIRDMSVEEFKESLTGMRAARARPDGHMPLLEGGGHRQHRRHDSLDPSATGLAASMGSAMSAESDAFHFEGQDSLIGRTDVYLSALLDNRNVLGRFPLLEGVEGACIGTVKIRLIPQDDLSSTPTLGIDKSYTLRLELDSLEVEKKHLGQLGLGGAWNSNPASSSNPALRYPDEQAPSLVLRYGFWPYEACGEVELSSRSCKIREMFSRSTTETLSYPVAHQATFHVETITPAFLTYLGTGALRMSLHLTRDPSEGEVWSRQQSLPQTPTDRCDALCQVLPTGPPTDSLPQKASSTVESDGGESRGRRPRAIRTEMPDAEAEEGDNFSVMGSLAPPGTFDTCSAMGMRMNGKISVRQSQSTRHATQFYQAQHPDTACFLFMGVDVLEPVLEPGVDYFSELPSKYIPVDIKPTSSFRRRFTGQGGRRGLVEPVVGVAGINPVSLLMQRSTTSARTSRYEERDEKHRLEEGMEEDNVSDMGDPWDGSDLGSVVSSTFGGQGGPSPSRPDRPSGADAVFHVMANPLIRMRQMKIVLEQVGPLAGPMLLESVLHVRASGYESGEERLWTGVFQQGNLPVNPLEVLRVERTVCKRRMEVTVALPTAQNLYETSGRGDRVYLGLEIAVFIEGAVQPVIIPRTLIMKVLPPARHEGMMYTLKKTLQEPLSDRLHRVGTYYAVKTTVGPHVRETVADFIRYKLTGHKALLESMETARLLQEGSEDEAANPADMTFAAWKAALKERGTGERKKGPGSATGALPGVVRGVRDLDLGEEEGAEDVTGESFAIGSHAPPQPLSTMALNVEERKAVASALFGVDLAVQRRGKGALPMRAPNGVYYLESIPVSEGRPVTYTYPARGMGDQAMREQVRRWDTLSPMWVQDVPDFPTGREGFLSMRTGLLNANSARLWFVWRRPFLFIYKSKPAGKTHVYQAPVDVVNVTDCQVSLSPKDELGFRVEGLRKTLMLQAANEDDLTAWLLALGQPVKNLPAGVSPVLHLLMNGHTGTVHGGLPLLCYSGGASSASVASVSTHTSHFQAQARKRGVAQHLRGPGHGVAHNFHGDKASTYSSKTRAHYFSQRRSVARRETDLKQRMRTKTKGGSTTQRLSKCVNSFFRKSAVRVDWTQQCPGRQTIPRKHPNQNIKGNNTKLRPQSIVGGAAGK</sequence>
<dbReference type="PANTHER" id="PTHR47970:SF12">
    <property type="entry name" value="KINESIN FAMILY MEMBER 11"/>
    <property type="match status" value="1"/>
</dbReference>
<feature type="region of interest" description="Disordered" evidence="9">
    <location>
        <begin position="1978"/>
        <end position="2008"/>
    </location>
</feature>
<feature type="compositionally biased region" description="Basic and acidic residues" evidence="9">
    <location>
        <begin position="587"/>
        <end position="598"/>
    </location>
</feature>
<evidence type="ECO:0000256" key="3">
    <source>
        <dbReference type="ARBA" id="ARBA00022701"/>
    </source>
</evidence>
<dbReference type="InterPro" id="IPR047149">
    <property type="entry name" value="KIF11-like"/>
</dbReference>
<evidence type="ECO:0000256" key="1">
    <source>
        <dbReference type="ARBA" id="ARBA00004245"/>
    </source>
</evidence>
<dbReference type="Gene3D" id="3.40.850.10">
    <property type="entry name" value="Kinesin motor domain"/>
    <property type="match status" value="1"/>
</dbReference>
<dbReference type="GO" id="GO:0008574">
    <property type="term" value="F:plus-end-directed microtubule motor activity"/>
    <property type="evidence" value="ECO:0007669"/>
    <property type="project" value="TreeGrafter"/>
</dbReference>
<keyword evidence="3" id="KW-0493">Microtubule</keyword>
<dbReference type="EMBL" id="AZIL01000114">
    <property type="protein sequence ID" value="EWM29922.1"/>
    <property type="molecule type" value="Genomic_DNA"/>
</dbReference>
<dbReference type="GO" id="GO:0090307">
    <property type="term" value="P:mitotic spindle assembly"/>
    <property type="evidence" value="ECO:0007669"/>
    <property type="project" value="TreeGrafter"/>
</dbReference>
<evidence type="ECO:0000259" key="10">
    <source>
        <dbReference type="PROSITE" id="PS50003"/>
    </source>
</evidence>
<feature type="compositionally biased region" description="Basic and acidic residues" evidence="9">
    <location>
        <begin position="517"/>
        <end position="541"/>
    </location>
</feature>
<feature type="compositionally biased region" description="Basic and acidic residues" evidence="9">
    <location>
        <begin position="1156"/>
        <end position="1170"/>
    </location>
</feature>
<feature type="region of interest" description="Disordered" evidence="9">
    <location>
        <begin position="517"/>
        <end position="644"/>
    </location>
</feature>
<dbReference type="PROSITE" id="PS50003">
    <property type="entry name" value="PH_DOMAIN"/>
    <property type="match status" value="1"/>
</dbReference>
<dbReference type="Pfam" id="PF00225">
    <property type="entry name" value="Kinesin"/>
    <property type="match status" value="1"/>
</dbReference>
<feature type="compositionally biased region" description="Polar residues" evidence="9">
    <location>
        <begin position="1142"/>
        <end position="1152"/>
    </location>
</feature>
<feature type="compositionally biased region" description="Basic and acidic residues" evidence="9">
    <location>
        <begin position="1309"/>
        <end position="1322"/>
    </location>
</feature>
<dbReference type="GO" id="GO:0072686">
    <property type="term" value="C:mitotic spindle"/>
    <property type="evidence" value="ECO:0007669"/>
    <property type="project" value="TreeGrafter"/>
</dbReference>
<dbReference type="GO" id="GO:0008017">
    <property type="term" value="F:microtubule binding"/>
    <property type="evidence" value="ECO:0007669"/>
    <property type="project" value="InterPro"/>
</dbReference>
<feature type="region of interest" description="Disordered" evidence="9">
    <location>
        <begin position="1134"/>
        <end position="1183"/>
    </location>
</feature>
<evidence type="ECO:0000256" key="6">
    <source>
        <dbReference type="ARBA" id="ARBA00023175"/>
    </source>
</evidence>
<dbReference type="Pfam" id="PF00169">
    <property type="entry name" value="PH"/>
    <property type="match status" value="1"/>
</dbReference>
<feature type="region of interest" description="Disordered" evidence="9">
    <location>
        <begin position="176"/>
        <end position="211"/>
    </location>
</feature>
<dbReference type="CDD" id="cd00106">
    <property type="entry name" value="KISc"/>
    <property type="match status" value="1"/>
</dbReference>
<evidence type="ECO:0000313" key="13">
    <source>
        <dbReference type="Proteomes" id="UP000019335"/>
    </source>
</evidence>
<dbReference type="SUPFAM" id="SSF52540">
    <property type="entry name" value="P-loop containing nucleoside triphosphate hydrolases"/>
    <property type="match status" value="1"/>
</dbReference>
<dbReference type="GO" id="GO:0007018">
    <property type="term" value="P:microtubule-based movement"/>
    <property type="evidence" value="ECO:0007669"/>
    <property type="project" value="InterPro"/>
</dbReference>
<dbReference type="PROSITE" id="PS00411">
    <property type="entry name" value="KINESIN_MOTOR_1"/>
    <property type="match status" value="1"/>
</dbReference>
<dbReference type="InterPro" id="IPR019821">
    <property type="entry name" value="Kinesin_motor_CS"/>
</dbReference>
<feature type="binding site" evidence="8">
    <location>
        <begin position="117"/>
        <end position="124"/>
    </location>
    <ligand>
        <name>ATP</name>
        <dbReference type="ChEBI" id="CHEBI:30616"/>
    </ligand>
</feature>
<dbReference type="SMART" id="SM00233">
    <property type="entry name" value="PH"/>
    <property type="match status" value="1"/>
</dbReference>
<dbReference type="InterPro" id="IPR027417">
    <property type="entry name" value="P-loop_NTPase"/>
</dbReference>
<reference evidence="12 13" key="1">
    <citation type="journal article" date="2014" name="Mol. Plant">
        <title>Chromosome Scale Genome Assembly and Transcriptome Profiling of Nannochloropsis gaditana in Nitrogen Depletion.</title>
        <authorList>
            <person name="Corteggiani Carpinelli E."/>
            <person name="Telatin A."/>
            <person name="Vitulo N."/>
            <person name="Forcato C."/>
            <person name="D'Angelo M."/>
            <person name="Schiavon R."/>
            <person name="Vezzi A."/>
            <person name="Giacometti G.M."/>
            <person name="Morosinotto T."/>
            <person name="Valle G."/>
        </authorList>
    </citation>
    <scope>NUCLEOTIDE SEQUENCE [LARGE SCALE GENOMIC DNA]</scope>
    <source>
        <strain evidence="12 13">B-31</strain>
    </source>
</reference>
<evidence type="ECO:0000256" key="9">
    <source>
        <dbReference type="SAM" id="MobiDB-lite"/>
    </source>
</evidence>
<name>W7TUW7_9STRA</name>
<dbReference type="Proteomes" id="UP000019335">
    <property type="component" value="Chromosome 2"/>
</dbReference>
<keyword evidence="13" id="KW-1185">Reference proteome</keyword>
<evidence type="ECO:0000256" key="7">
    <source>
        <dbReference type="ARBA" id="ARBA00023212"/>
    </source>
</evidence>
<dbReference type="SUPFAM" id="SSF50729">
    <property type="entry name" value="PH domain-like"/>
    <property type="match status" value="1"/>
</dbReference>
<dbReference type="InterPro" id="IPR036961">
    <property type="entry name" value="Kinesin_motor_dom_sf"/>
</dbReference>
<dbReference type="PRINTS" id="PR00380">
    <property type="entry name" value="KINESINHEAVY"/>
</dbReference>
<dbReference type="GO" id="GO:0005524">
    <property type="term" value="F:ATP binding"/>
    <property type="evidence" value="ECO:0007669"/>
    <property type="project" value="UniProtKB-UniRule"/>
</dbReference>
<dbReference type="OrthoDB" id="10288186at2759"/>
<protein>
    <submittedName>
        <fullName evidence="12">Kinesin-like protein</fullName>
    </submittedName>
</protein>
<proteinExistence type="inferred from homology"/>
<dbReference type="InterPro" id="IPR011993">
    <property type="entry name" value="PH-like_dom_sf"/>
</dbReference>
<feature type="region of interest" description="Disordered" evidence="9">
    <location>
        <begin position="1301"/>
        <end position="1365"/>
    </location>
</feature>
<feature type="domain" description="Kinesin motor" evidence="11">
    <location>
        <begin position="27"/>
        <end position="460"/>
    </location>
</feature>
<keyword evidence="4 8" id="KW-0547">Nucleotide-binding</keyword>
<dbReference type="Gene3D" id="2.30.29.30">
    <property type="entry name" value="Pleckstrin-homology domain (PH domain)/Phosphotyrosine-binding domain (PTB)"/>
    <property type="match status" value="1"/>
</dbReference>
<keyword evidence="2" id="KW-0963">Cytoplasm</keyword>
<feature type="compositionally biased region" description="Polar residues" evidence="9">
    <location>
        <begin position="1986"/>
        <end position="1997"/>
    </location>
</feature>
<feature type="region of interest" description="Disordered" evidence="9">
    <location>
        <begin position="661"/>
        <end position="692"/>
    </location>
</feature>
<dbReference type="InterPro" id="IPR001752">
    <property type="entry name" value="Kinesin_motor_dom"/>
</dbReference>
<feature type="compositionally biased region" description="Low complexity" evidence="9">
    <location>
        <begin position="185"/>
        <end position="201"/>
    </location>
</feature>
<feature type="region of interest" description="Disordered" evidence="9">
    <location>
        <begin position="887"/>
        <end position="906"/>
    </location>
</feature>
<evidence type="ECO:0000256" key="5">
    <source>
        <dbReference type="ARBA" id="ARBA00022840"/>
    </source>
</evidence>
<evidence type="ECO:0000313" key="12">
    <source>
        <dbReference type="EMBL" id="EWM29922.1"/>
    </source>
</evidence>
<feature type="domain" description="PH" evidence="10">
    <location>
        <begin position="1734"/>
        <end position="1833"/>
    </location>
</feature>
<dbReference type="SMART" id="SM00129">
    <property type="entry name" value="KISc"/>
    <property type="match status" value="1"/>
</dbReference>
<comment type="caution">
    <text evidence="12">The sequence shown here is derived from an EMBL/GenBank/DDBJ whole genome shotgun (WGS) entry which is preliminary data.</text>
</comment>
<keyword evidence="6 8" id="KW-0505">Motor protein</keyword>
<evidence type="ECO:0000256" key="8">
    <source>
        <dbReference type="PROSITE-ProRule" id="PRU00283"/>
    </source>
</evidence>
<comment type="subcellular location">
    <subcellularLocation>
        <location evidence="1">Cytoplasm</location>
        <location evidence="1">Cytoskeleton</location>
    </subcellularLocation>
</comment>
<dbReference type="PROSITE" id="PS50067">
    <property type="entry name" value="KINESIN_MOTOR_2"/>
    <property type="match status" value="1"/>
</dbReference>
<dbReference type="GO" id="GO:0051231">
    <property type="term" value="P:spindle elongation"/>
    <property type="evidence" value="ECO:0007669"/>
    <property type="project" value="TreeGrafter"/>
</dbReference>